<name>A0A849C5L5_9NOCA</name>
<feature type="region of interest" description="Disordered" evidence="1">
    <location>
        <begin position="131"/>
        <end position="152"/>
    </location>
</feature>
<feature type="compositionally biased region" description="Acidic residues" evidence="1">
    <location>
        <begin position="142"/>
        <end position="152"/>
    </location>
</feature>
<keyword evidence="3" id="KW-1185">Reference proteome</keyword>
<accession>A0A849C5L5</accession>
<dbReference type="RefSeq" id="WP_067516457.1">
    <property type="nucleotide sequence ID" value="NZ_JABELX010000012.1"/>
</dbReference>
<protein>
    <submittedName>
        <fullName evidence="2">Uncharacterized protein</fullName>
    </submittedName>
</protein>
<dbReference type="EMBL" id="JABELX010000012">
    <property type="protein sequence ID" value="NNH73922.1"/>
    <property type="molecule type" value="Genomic_DNA"/>
</dbReference>
<organism evidence="2 3">
    <name type="scientific">Nocardia uniformis</name>
    <dbReference type="NCBI Taxonomy" id="53432"/>
    <lineage>
        <taxon>Bacteria</taxon>
        <taxon>Bacillati</taxon>
        <taxon>Actinomycetota</taxon>
        <taxon>Actinomycetes</taxon>
        <taxon>Mycobacteriales</taxon>
        <taxon>Nocardiaceae</taxon>
        <taxon>Nocardia</taxon>
    </lineage>
</organism>
<evidence type="ECO:0000313" key="2">
    <source>
        <dbReference type="EMBL" id="NNH73922.1"/>
    </source>
</evidence>
<evidence type="ECO:0000256" key="1">
    <source>
        <dbReference type="SAM" id="MobiDB-lite"/>
    </source>
</evidence>
<evidence type="ECO:0000313" key="3">
    <source>
        <dbReference type="Proteomes" id="UP000586827"/>
    </source>
</evidence>
<gene>
    <name evidence="2" type="ORF">HLB23_29390</name>
</gene>
<proteinExistence type="predicted"/>
<dbReference type="Proteomes" id="UP000586827">
    <property type="component" value="Unassembled WGS sequence"/>
</dbReference>
<dbReference type="AlphaFoldDB" id="A0A849C5L5"/>
<sequence>MATDTVPQPPYSTELLADLHAGNMPDHLSRRLWPQVRRDPDAMRYLHALDRVNTDLHALGRDERIIHPMPLEVTARLDHLIDDLAAATASDQNERTATVHRIHPDRAPAATAPMPALSAFDTGQLSAADIEGSGFDNHEFDTDSSEFDAGSEFDDTVREPATWSGPLRWITAAAAAIAVIAGTLVAVDAVRSREATPVAAPAPIELSTELPPTDVLTAMGRNDVTGPLATREALSGCLTAAGLDRAILGSRNVTFAGQAAVLVLLTGPQAPQITAVVVDTACGPSDPRLLARADIG</sequence>
<comment type="caution">
    <text evidence="2">The sequence shown here is derived from an EMBL/GenBank/DDBJ whole genome shotgun (WGS) entry which is preliminary data.</text>
</comment>
<reference evidence="2 3" key="1">
    <citation type="submission" date="2020-05" db="EMBL/GenBank/DDBJ databases">
        <title>MicrobeNet Type strains.</title>
        <authorList>
            <person name="Nicholson A.C."/>
        </authorList>
    </citation>
    <scope>NUCLEOTIDE SEQUENCE [LARGE SCALE GENOMIC DNA]</scope>
    <source>
        <strain evidence="2 3">JCM 3224</strain>
    </source>
</reference>